<proteinExistence type="predicted"/>
<comment type="caution">
    <text evidence="1">The sequence shown here is derived from an EMBL/GenBank/DDBJ whole genome shotgun (WGS) entry which is preliminary data.</text>
</comment>
<dbReference type="AlphaFoldDB" id="A0A9D4UHI3"/>
<evidence type="ECO:0000313" key="1">
    <source>
        <dbReference type="EMBL" id="KAI5068016.1"/>
    </source>
</evidence>
<evidence type="ECO:0000313" key="2">
    <source>
        <dbReference type="Proteomes" id="UP000886520"/>
    </source>
</evidence>
<sequence length="100" mass="11308">MLRTLELLETIEGGVAQCLKKTYGETDPPMKKTSSCNGGAMVLQQQRKLKVLVDLPRKSGCGTRSLRCKEWTYNHNIERFDWTSSIPAQQYCKLDSNIGL</sequence>
<name>A0A9D4UHI3_ADICA</name>
<organism evidence="1 2">
    <name type="scientific">Adiantum capillus-veneris</name>
    <name type="common">Maidenhair fern</name>
    <dbReference type="NCBI Taxonomy" id="13818"/>
    <lineage>
        <taxon>Eukaryota</taxon>
        <taxon>Viridiplantae</taxon>
        <taxon>Streptophyta</taxon>
        <taxon>Embryophyta</taxon>
        <taxon>Tracheophyta</taxon>
        <taxon>Polypodiopsida</taxon>
        <taxon>Polypodiidae</taxon>
        <taxon>Polypodiales</taxon>
        <taxon>Pteridineae</taxon>
        <taxon>Pteridaceae</taxon>
        <taxon>Vittarioideae</taxon>
        <taxon>Adiantum</taxon>
    </lineage>
</organism>
<reference evidence="1" key="1">
    <citation type="submission" date="2021-01" db="EMBL/GenBank/DDBJ databases">
        <title>Adiantum capillus-veneris genome.</title>
        <authorList>
            <person name="Fang Y."/>
            <person name="Liao Q."/>
        </authorList>
    </citation>
    <scope>NUCLEOTIDE SEQUENCE</scope>
    <source>
        <strain evidence="1">H3</strain>
        <tissue evidence="1">Leaf</tissue>
    </source>
</reference>
<dbReference type="Proteomes" id="UP000886520">
    <property type="component" value="Chromosome 16"/>
</dbReference>
<keyword evidence="2" id="KW-1185">Reference proteome</keyword>
<dbReference type="EMBL" id="JABFUD020000016">
    <property type="protein sequence ID" value="KAI5068016.1"/>
    <property type="molecule type" value="Genomic_DNA"/>
</dbReference>
<accession>A0A9D4UHI3</accession>
<gene>
    <name evidence="1" type="ORF">GOP47_0016361</name>
</gene>
<protein>
    <submittedName>
        <fullName evidence="1">Uncharacterized protein</fullName>
    </submittedName>
</protein>